<dbReference type="PANTHER" id="PTHR35369:SF2">
    <property type="entry name" value="BLR3025 PROTEIN"/>
    <property type="match status" value="1"/>
</dbReference>
<dbReference type="SUPFAM" id="SSF56672">
    <property type="entry name" value="DNA/RNA polymerases"/>
    <property type="match status" value="1"/>
</dbReference>
<dbReference type="CDD" id="cd03468">
    <property type="entry name" value="PolY_like"/>
    <property type="match status" value="1"/>
</dbReference>
<comment type="similarity">
    <text evidence="1">Belongs to the DNA polymerase type-Y family.</text>
</comment>
<dbReference type="InterPro" id="IPR043128">
    <property type="entry name" value="Rev_trsase/Diguanyl_cyclase"/>
</dbReference>
<evidence type="ECO:0000313" key="5">
    <source>
        <dbReference type="Proteomes" id="UP000291106"/>
    </source>
</evidence>
<dbReference type="InterPro" id="IPR001126">
    <property type="entry name" value="UmuC"/>
</dbReference>
<dbReference type="Pfam" id="PF00817">
    <property type="entry name" value="IMS"/>
    <property type="match status" value="1"/>
</dbReference>
<name>A0A411PJ91_9GAMM</name>
<dbReference type="Proteomes" id="UP000291106">
    <property type="component" value="Chromosome"/>
</dbReference>
<reference evidence="4 5" key="1">
    <citation type="submission" date="2019-02" db="EMBL/GenBank/DDBJ databases">
        <title>Shewanella sp. D4-2 isolated from Dokdo Island.</title>
        <authorList>
            <person name="Baek K."/>
        </authorList>
    </citation>
    <scope>NUCLEOTIDE SEQUENCE [LARGE SCALE GENOMIC DNA]</scope>
    <source>
        <strain evidence="4 5">D4-2</strain>
    </source>
</reference>
<protein>
    <submittedName>
        <fullName evidence="4">DNA polymerase Y family protein</fullName>
    </submittedName>
</protein>
<gene>
    <name evidence="4" type="ORF">EXU30_13265</name>
</gene>
<proteinExistence type="inferred from homology"/>
<keyword evidence="5" id="KW-1185">Reference proteome</keyword>
<dbReference type="GO" id="GO:0006281">
    <property type="term" value="P:DNA repair"/>
    <property type="evidence" value="ECO:0007669"/>
    <property type="project" value="InterPro"/>
</dbReference>
<keyword evidence="2" id="KW-0227">DNA damage</keyword>
<evidence type="ECO:0000256" key="1">
    <source>
        <dbReference type="ARBA" id="ARBA00010945"/>
    </source>
</evidence>
<dbReference type="InterPro" id="IPR043502">
    <property type="entry name" value="DNA/RNA_pol_sf"/>
</dbReference>
<organism evidence="4 5">
    <name type="scientific">Shewanella maritima</name>
    <dbReference type="NCBI Taxonomy" id="2520507"/>
    <lineage>
        <taxon>Bacteria</taxon>
        <taxon>Pseudomonadati</taxon>
        <taxon>Pseudomonadota</taxon>
        <taxon>Gammaproteobacteria</taxon>
        <taxon>Alteromonadales</taxon>
        <taxon>Shewanellaceae</taxon>
        <taxon>Shewanella</taxon>
    </lineage>
</organism>
<dbReference type="AlphaFoldDB" id="A0A411PJ91"/>
<dbReference type="RefSeq" id="WP_130600785.1">
    <property type="nucleotide sequence ID" value="NZ_CP036200.1"/>
</dbReference>
<evidence type="ECO:0000259" key="3">
    <source>
        <dbReference type="Pfam" id="PF00817"/>
    </source>
</evidence>
<dbReference type="Gene3D" id="3.40.1170.60">
    <property type="match status" value="1"/>
</dbReference>
<dbReference type="InterPro" id="IPR050356">
    <property type="entry name" value="SulA_CellDiv_inhibitor"/>
</dbReference>
<dbReference type="PANTHER" id="PTHR35369">
    <property type="entry name" value="BLR3025 PROTEIN-RELATED"/>
    <property type="match status" value="1"/>
</dbReference>
<evidence type="ECO:0000313" key="4">
    <source>
        <dbReference type="EMBL" id="QBF83554.1"/>
    </source>
</evidence>
<dbReference type="EMBL" id="CP036200">
    <property type="protein sequence ID" value="QBF83554.1"/>
    <property type="molecule type" value="Genomic_DNA"/>
</dbReference>
<sequence length="465" mass="52723">MALWLYLHFPSLQRDTLYHDCELPLIIVDGRQNEVVQLTSAAKQEGIQLGMGLGSAASLCTSLQVLPYDEATEAKTLKQIARWLYLVTADIALYPPNGLLVKVSNMLTLYKDLGQYWQKLQSHLKHFTVEFHYCTGLSPYGARMLARKGVNQVSDNKDWLNAQVAKCALIESDLEPKAITSLQKVGVQQFSDLLRLPLADLSKRFNLNVVNYITRLTGTVEHKVEFYIPAEAFEQYLELYYEVSNLQFLEKPITKLYKRLETYLKLRDKLACELLITLHLRDKDDLQLTVAAAQGEYKASKWWQLTNLCLESVDLAAPVIGVSVKASRVVNQYAERNDLFQGSQGSLSATELVSILTAKLGEDRVQGLSIGQDHRPELANQLCPPFTVSNELNGDIPLRPSVMLATPVALNEHVTLQPYPERIVTGWWDSQQAVRDYFIGRSDSGRWLWLFRNADKQWFVHGVFS</sequence>
<accession>A0A411PJ91</accession>
<dbReference type="KEGG" id="smai:EXU30_13265"/>
<dbReference type="OrthoDB" id="5298951at2"/>
<feature type="domain" description="UmuC" evidence="3">
    <location>
        <begin position="23"/>
        <end position="128"/>
    </location>
</feature>
<dbReference type="Gene3D" id="3.30.70.270">
    <property type="match status" value="1"/>
</dbReference>
<evidence type="ECO:0000256" key="2">
    <source>
        <dbReference type="ARBA" id="ARBA00022763"/>
    </source>
</evidence>